<feature type="compositionally biased region" description="Polar residues" evidence="22">
    <location>
        <begin position="1394"/>
        <end position="1403"/>
    </location>
</feature>
<dbReference type="GO" id="GO:0046872">
    <property type="term" value="F:metal ion binding"/>
    <property type="evidence" value="ECO:0007669"/>
    <property type="project" value="UniProtKB-KW"/>
</dbReference>
<evidence type="ECO:0000313" key="28">
    <source>
        <dbReference type="Proteomes" id="UP000094527"/>
    </source>
</evidence>
<feature type="region of interest" description="Disordered" evidence="22">
    <location>
        <begin position="1052"/>
        <end position="1118"/>
    </location>
</feature>
<dbReference type="GO" id="GO:0051239">
    <property type="term" value="P:regulation of multicellular organismal process"/>
    <property type="evidence" value="ECO:0007669"/>
    <property type="project" value="UniProtKB-ARBA"/>
</dbReference>
<keyword evidence="14" id="KW-0347">Helicase</keyword>
<dbReference type="Pfam" id="PF03368">
    <property type="entry name" value="Dicer_dimer"/>
    <property type="match status" value="1"/>
</dbReference>
<dbReference type="InterPro" id="IPR048513">
    <property type="entry name" value="Dicer_PBD"/>
</dbReference>
<evidence type="ECO:0000313" key="27">
    <source>
        <dbReference type="EMBL" id="ODN02294.1"/>
    </source>
</evidence>
<feature type="compositionally biased region" description="Basic residues" evidence="22">
    <location>
        <begin position="261"/>
        <end position="274"/>
    </location>
</feature>
<dbReference type="GO" id="GO:0070578">
    <property type="term" value="C:RISC-loading complex"/>
    <property type="evidence" value="ECO:0007669"/>
    <property type="project" value="TreeGrafter"/>
</dbReference>
<dbReference type="PANTHER" id="PTHR14950:SF37">
    <property type="entry name" value="ENDORIBONUCLEASE DICER"/>
    <property type="match status" value="1"/>
</dbReference>
<sequence>MEETFKRLETLCCAKVDTTSDVVALLRYSTTPKERIVQFTPGYLEDVAERLTLRIKEIIEPVKDFLERHTFDALASYGFDNGVSTAALEDNEESDSLIQELRKIPHPKTEPLQVLEQFLQVLNTFGPWCAYRSLILLIHLVEKLKVRTPYERHYLLLGALHTRFAVVQKTLLSEFTKYEPIEALERFSTPKLRAVLDVLRRFDLTHPVEPIRPKRQEEKVDDDEDGDESFDHGDSLGTEEEKRSMKSGKQKKNVKFDNKNKRGGGRGGRRRQPGKRIDENQQQEQNKESSEIPLKEVENGEKEIIKDIVEVEVIQTEDAKVIEEIKVVEEKKEPTTDENACDSIIPPPPVKVENEQEAPAPIEPNTNTDQNPKKTHRRRPTGHRGRFTKKTKIFQRVDESSLCAIIFVENRFDARLLFHFLKEASFSDRRLVGLNPTIAIDPNPEYAKDSREAEMEHKRREECLKKFRYREANVLIGTSLLEEGIELPKANLVVRFDPAKSFRSYLFSKGRAQGFDAELQRPQAFQPSQKAEQVWDSQFPRFKSAKLSNAISVVNRYCARLPSDTFTRLVPLWYMESLEAGDKQKCFSCCLRLPINSPVKWTIKGVPMPTESLAKQAVALQTVVILHSNGELDDTLMPIGKEGVRQEPDLYDGDDSVDDDCGEFRPGSTKRRQYYNKQLAAELSQCLPKPDTPVYLYWIRMVLTCPLPDEQNTRGRKLHPPENASQSFGIMLAKPIPPLPPFPIYTRCGEVQVQLVRVVNEENLLTGDNIEKISAFHHYTFTSVLRLDKYLTLFDPTLSENSYYVIPLKRVQYSNSEFDTLDDTVSVDWNFIDLIWSAKDVPRPKPQTDEDRKDYKFKAEEYTDAVVMPWYRNHDVPQYFYVAEICENLTPRSQFPGCEFKTFEEYYNKKYSISIQDADQPLLDVDHTSARLNFLTPRYVNRKGMALPTSSESTKKAKRENLEQKQILVPELCAIHPFTASLWRQAVCLPCILYRMNCILLANNIRITVASQVHGLGKPVLPTEFIWEPLSFGWTLSDVVACNLPAIENESPAAAEDCSKKEESSEDAETKCNGIHSDEDSKAKENGESNGSKSENEGETPPDEHEEELSGFAKAAKEAPSPHISLAESLLMNEQLVGKSANEILSEEMKKCRPPTLEIGMWTNEMASETLANELDFDDDDDELLMDPTVALPSNLMMLDKNWTWGGRSRLFNHRVHRALYGSPTHWGEVWDMDAFVPIEDLEDANANMDADNMSVTSDMSGSDESFLDEENNFKIQFHNGNTAEALDKRKLGTAFDRRVRDEWAADEDMWWQMDDIDDDFPSKETESPTVNGHADDEDHKSDLSPYLKEDKLRKSFEQRVEENMRRLDRVIEWNAVKDLEPRRQKKTDDGDATSGNQASSQYDEIFKKLTSTKPPELFPESEQYKNSRSQKVQLRDNDKSFSFDYQPSLNQHVGPSPCQILQALTMSNANDGLNLERLETIGDSFLKYAITSYLFCTFENIHEGKLSHLRSKQVSNVHLYRLGRRRGLGGVMVATKFEPHDNWLPPAYHIPKELDKAFQSKRSPFTDQSKIWRSITQNNADLTGKTEVIPYNLVTQQSIPDKSIADSVEALIGAYLTSMGPLGALLFMSWLGIRVLPSRLVNKDEVENVKRSIETEKTRDQPVFYMQPPDSQNLILFANLQPPNSPLLRYSKDCEIQLNTLLKGYDQFEESVGYKFRDRSYLLQAFTHASYTPNNLTDCYQRLEFLGDAILDYLITRHLYEDPLQHSPGSLTDLRSALVNNTIFASLAVKNGFHKYFRHCSPGLAGVLQKFVAFQEQHGHTLTQDYYLMDEEECEEAEDIEVPKALGDVFESVAGAIFLDSGMSLDAVWDVYYRIMKREIEEFSKNVPKSPIRELLELEPETAKFGKPEKLWDGRRVRVSVDIFGVGTFRGIGRNYRIAKCTAAKCALRHVRKIRQTQGSRR</sequence>
<dbReference type="FunFam" id="1.10.1520.10:FF:000005">
    <property type="entry name" value="Putative endoribonuclease dicer"/>
    <property type="match status" value="1"/>
</dbReference>
<evidence type="ECO:0000256" key="2">
    <source>
        <dbReference type="ARBA" id="ARBA00001936"/>
    </source>
</evidence>
<evidence type="ECO:0000256" key="9">
    <source>
        <dbReference type="ARBA" id="ARBA00022723"/>
    </source>
</evidence>
<feature type="domain" description="RNase III" evidence="23">
    <location>
        <begin position="1463"/>
        <end position="1621"/>
    </location>
</feature>
<dbReference type="GO" id="GO:0006309">
    <property type="term" value="P:apoptotic DNA fragmentation"/>
    <property type="evidence" value="ECO:0007669"/>
    <property type="project" value="TreeGrafter"/>
</dbReference>
<feature type="region of interest" description="Disordered" evidence="22">
    <location>
        <begin position="1382"/>
        <end position="1404"/>
    </location>
</feature>
<dbReference type="SUPFAM" id="SSF69065">
    <property type="entry name" value="RNase III domain-like"/>
    <property type="match status" value="2"/>
</dbReference>
<dbReference type="PANTHER" id="PTHR14950">
    <property type="entry name" value="DICER-RELATED"/>
    <property type="match status" value="1"/>
</dbReference>
<evidence type="ECO:0000256" key="11">
    <source>
        <dbReference type="ARBA" id="ARBA00022741"/>
    </source>
</evidence>
<evidence type="ECO:0000256" key="14">
    <source>
        <dbReference type="ARBA" id="ARBA00022806"/>
    </source>
</evidence>
<keyword evidence="10" id="KW-0677">Repeat</keyword>
<keyword evidence="8" id="KW-0540">Nuclease</keyword>
<evidence type="ECO:0000256" key="20">
    <source>
        <dbReference type="ARBA" id="ARBA00035116"/>
    </source>
</evidence>
<evidence type="ECO:0000256" key="5">
    <source>
        <dbReference type="ARBA" id="ARBA00012177"/>
    </source>
</evidence>
<evidence type="ECO:0000256" key="18">
    <source>
        <dbReference type="ARBA" id="ARBA00023158"/>
    </source>
</evidence>
<dbReference type="STRING" id="48709.A0A1D2NAK8"/>
<reference evidence="27 28" key="1">
    <citation type="journal article" date="2016" name="Genome Biol. Evol.">
        <title>Gene Family Evolution Reflects Adaptation to Soil Environmental Stressors in the Genome of the Collembolan Orchesella cincta.</title>
        <authorList>
            <person name="Faddeeva-Vakhrusheva A."/>
            <person name="Derks M.F."/>
            <person name="Anvar S.Y."/>
            <person name="Agamennone V."/>
            <person name="Suring W."/>
            <person name="Smit S."/>
            <person name="van Straalen N.M."/>
            <person name="Roelofs D."/>
        </authorList>
    </citation>
    <scope>NUCLEOTIDE SEQUENCE [LARGE SCALE GENOMIC DNA]</scope>
    <source>
        <tissue evidence="27">Mixed pool</tissue>
    </source>
</reference>
<dbReference type="Pfam" id="PF00271">
    <property type="entry name" value="Helicase_C"/>
    <property type="match status" value="1"/>
</dbReference>
<dbReference type="Proteomes" id="UP000094527">
    <property type="component" value="Unassembled WGS sequence"/>
</dbReference>
<keyword evidence="15" id="KW-0067">ATP-binding</keyword>
<feature type="compositionally biased region" description="Acidic residues" evidence="22">
    <location>
        <begin position="219"/>
        <end position="228"/>
    </location>
</feature>
<evidence type="ECO:0000256" key="7">
    <source>
        <dbReference type="ARBA" id="ARBA00022553"/>
    </source>
</evidence>
<feature type="domain" description="RNase III" evidence="23">
    <location>
        <begin position="1706"/>
        <end position="1863"/>
    </location>
</feature>
<protein>
    <recommendedName>
        <fullName evidence="5">ribonuclease III</fullName>
        <ecNumber evidence="5">3.1.26.3</ecNumber>
    </recommendedName>
</protein>
<evidence type="ECO:0000256" key="3">
    <source>
        <dbReference type="ARBA" id="ARBA00001946"/>
    </source>
</evidence>
<evidence type="ECO:0000256" key="6">
    <source>
        <dbReference type="ARBA" id="ARBA00022490"/>
    </source>
</evidence>
<feature type="compositionally biased region" description="Basic and acidic residues" evidence="22">
    <location>
        <begin position="1076"/>
        <end position="1087"/>
    </location>
</feature>
<dbReference type="SUPFAM" id="SSF101690">
    <property type="entry name" value="PAZ domain"/>
    <property type="match status" value="1"/>
</dbReference>
<feature type="compositionally biased region" description="Basic and acidic residues" evidence="22">
    <location>
        <begin position="229"/>
        <end position="244"/>
    </location>
</feature>
<feature type="domain" description="Dicer dsRNA-binding fold" evidence="26">
    <location>
        <begin position="550"/>
        <end position="646"/>
    </location>
</feature>
<dbReference type="Pfam" id="PF20932">
    <property type="entry name" value="Dicer_dsRBD"/>
    <property type="match status" value="1"/>
</dbReference>
<evidence type="ECO:0000256" key="17">
    <source>
        <dbReference type="ARBA" id="ARBA00022884"/>
    </source>
</evidence>
<feature type="compositionally biased region" description="Basic and acidic residues" evidence="22">
    <location>
        <begin position="1334"/>
        <end position="1345"/>
    </location>
</feature>
<evidence type="ECO:0000256" key="8">
    <source>
        <dbReference type="ARBA" id="ARBA00022722"/>
    </source>
</evidence>
<dbReference type="InterPro" id="IPR000999">
    <property type="entry name" value="RNase_III_dom"/>
</dbReference>
<dbReference type="Gene3D" id="3.30.160.20">
    <property type="match status" value="1"/>
</dbReference>
<evidence type="ECO:0000256" key="21">
    <source>
        <dbReference type="PROSITE-ProRule" id="PRU00657"/>
    </source>
</evidence>
<dbReference type="Pfam" id="PF00636">
    <property type="entry name" value="Ribonuclease_3"/>
    <property type="match status" value="2"/>
</dbReference>
<comment type="subcellular location">
    <subcellularLocation>
        <location evidence="4">Cytoplasm</location>
    </subcellularLocation>
</comment>
<dbReference type="GO" id="GO:0004525">
    <property type="term" value="F:ribonuclease III activity"/>
    <property type="evidence" value="ECO:0007669"/>
    <property type="project" value="UniProtKB-EC"/>
</dbReference>
<dbReference type="GO" id="GO:0005737">
    <property type="term" value="C:cytoplasm"/>
    <property type="evidence" value="ECO:0007669"/>
    <property type="project" value="UniProtKB-SubCell"/>
</dbReference>
<evidence type="ECO:0000256" key="13">
    <source>
        <dbReference type="ARBA" id="ARBA00022801"/>
    </source>
</evidence>
<dbReference type="SUPFAM" id="SSF52540">
    <property type="entry name" value="P-loop containing nucleoside triphosphate hydrolases"/>
    <property type="match status" value="1"/>
</dbReference>
<evidence type="ECO:0000259" key="23">
    <source>
        <dbReference type="PROSITE" id="PS50142"/>
    </source>
</evidence>
<feature type="domain" description="PAZ" evidence="24">
    <location>
        <begin position="830"/>
        <end position="977"/>
    </location>
</feature>
<keyword evidence="9" id="KW-0479">Metal-binding</keyword>
<dbReference type="GO" id="GO:0030422">
    <property type="term" value="P:siRNA processing"/>
    <property type="evidence" value="ECO:0007669"/>
    <property type="project" value="InterPro"/>
</dbReference>
<evidence type="ECO:0000256" key="16">
    <source>
        <dbReference type="ARBA" id="ARBA00022842"/>
    </source>
</evidence>
<keyword evidence="13" id="KW-0378">Hydrolase</keyword>
<dbReference type="PROSITE" id="PS51194">
    <property type="entry name" value="HELICASE_CTER"/>
    <property type="match status" value="1"/>
</dbReference>
<feature type="compositionally biased region" description="Basic and acidic residues" evidence="22">
    <location>
        <begin position="209"/>
        <end position="218"/>
    </location>
</feature>
<gene>
    <name evidence="27" type="ORF">Ocin01_04374</name>
</gene>
<dbReference type="InterPro" id="IPR044441">
    <property type="entry name" value="DICER_DSRM"/>
</dbReference>
<dbReference type="PROSITE" id="PS50142">
    <property type="entry name" value="RNASE_3_2"/>
    <property type="match status" value="2"/>
</dbReference>
<proteinExistence type="inferred from homology"/>
<dbReference type="Gene3D" id="3.40.50.300">
    <property type="entry name" value="P-loop containing nucleotide triphosphate hydrolases"/>
    <property type="match status" value="1"/>
</dbReference>
<dbReference type="CDD" id="cd00593">
    <property type="entry name" value="RIBOc"/>
    <property type="match status" value="2"/>
</dbReference>
<dbReference type="InterPro" id="IPR038248">
    <property type="entry name" value="Dicer_dimer_sf"/>
</dbReference>
<dbReference type="SMART" id="SM00949">
    <property type="entry name" value="PAZ"/>
    <property type="match status" value="1"/>
</dbReference>
<dbReference type="Pfam" id="PF02170">
    <property type="entry name" value="PAZ"/>
    <property type="match status" value="1"/>
</dbReference>
<name>A0A1D2NAK8_ORCCI</name>
<evidence type="ECO:0000259" key="24">
    <source>
        <dbReference type="PROSITE" id="PS50821"/>
    </source>
</evidence>
<evidence type="ECO:0000256" key="15">
    <source>
        <dbReference type="ARBA" id="ARBA00022840"/>
    </source>
</evidence>
<evidence type="ECO:0000256" key="22">
    <source>
        <dbReference type="SAM" id="MobiDB-lite"/>
    </source>
</evidence>
<dbReference type="GO" id="GO:0031054">
    <property type="term" value="P:pre-miRNA processing"/>
    <property type="evidence" value="ECO:0007669"/>
    <property type="project" value="InterPro"/>
</dbReference>
<evidence type="ECO:0000256" key="1">
    <source>
        <dbReference type="ARBA" id="ARBA00000109"/>
    </source>
</evidence>
<feature type="compositionally biased region" description="Acidic residues" evidence="22">
    <location>
        <begin position="1097"/>
        <end position="1109"/>
    </location>
</feature>
<keyword evidence="17 21" id="KW-0694">RNA-binding</keyword>
<feature type="region of interest" description="Disordered" evidence="22">
    <location>
        <begin position="331"/>
        <end position="386"/>
    </location>
</feature>
<dbReference type="EC" id="3.1.26.3" evidence="5"/>
<comment type="cofactor">
    <cofactor evidence="2">
        <name>Mn(2+)</name>
        <dbReference type="ChEBI" id="CHEBI:29035"/>
    </cofactor>
</comment>
<dbReference type="InterPro" id="IPR001650">
    <property type="entry name" value="Helicase_C-like"/>
</dbReference>
<comment type="catalytic activity">
    <reaction evidence="1">
        <text>Endonucleolytic cleavage to 5'-phosphomonoester.</text>
        <dbReference type="EC" id="3.1.26.3"/>
    </reaction>
</comment>
<keyword evidence="6" id="KW-0963">Cytoplasm</keyword>
<evidence type="ECO:0000256" key="19">
    <source>
        <dbReference type="ARBA" id="ARBA00023211"/>
    </source>
</evidence>
<comment type="cofactor">
    <cofactor evidence="3">
        <name>Mg(2+)</name>
        <dbReference type="ChEBI" id="CHEBI:18420"/>
    </cofactor>
</comment>
<dbReference type="PROSITE" id="PS50821">
    <property type="entry name" value="PAZ"/>
    <property type="match status" value="1"/>
</dbReference>
<dbReference type="GO" id="GO:0005524">
    <property type="term" value="F:ATP binding"/>
    <property type="evidence" value="ECO:0007669"/>
    <property type="project" value="UniProtKB-KW"/>
</dbReference>
<dbReference type="Gene3D" id="1.10.1520.10">
    <property type="entry name" value="Ribonuclease III domain"/>
    <property type="match status" value="2"/>
</dbReference>
<dbReference type="GO" id="GO:0003723">
    <property type="term" value="F:RNA binding"/>
    <property type="evidence" value="ECO:0007669"/>
    <property type="project" value="UniProtKB-UniRule"/>
</dbReference>
<keyword evidence="12" id="KW-0255">Endonuclease</keyword>
<dbReference type="CDD" id="cd10843">
    <property type="entry name" value="DSRM_DICER"/>
    <property type="match status" value="1"/>
</dbReference>
<dbReference type="InterPro" id="IPR005034">
    <property type="entry name" value="Dicer_dimerisation"/>
</dbReference>
<dbReference type="OrthoDB" id="2392202at2759"/>
<feature type="compositionally biased region" description="Basic and acidic residues" evidence="22">
    <location>
        <begin position="275"/>
        <end position="295"/>
    </location>
</feature>
<feature type="region of interest" description="Disordered" evidence="22">
    <location>
        <begin position="209"/>
        <end position="295"/>
    </location>
</feature>
<dbReference type="GO" id="GO:0004530">
    <property type="term" value="F:deoxyribonuclease I activity"/>
    <property type="evidence" value="ECO:0007669"/>
    <property type="project" value="TreeGrafter"/>
</dbReference>
<dbReference type="FunFam" id="3.30.160.20:FF:000015">
    <property type="entry name" value="endoribonuclease Dicer"/>
    <property type="match status" value="1"/>
</dbReference>
<dbReference type="Gene3D" id="3.30.160.380">
    <property type="entry name" value="Dicer dimerisation domain"/>
    <property type="match status" value="1"/>
</dbReference>
<dbReference type="GO" id="GO:0004386">
    <property type="term" value="F:helicase activity"/>
    <property type="evidence" value="ECO:0007669"/>
    <property type="project" value="UniProtKB-KW"/>
</dbReference>
<comment type="similarity">
    <text evidence="20">Belongs to the helicase family. Dicer subfamily.</text>
</comment>
<feature type="domain" description="Helicase C-terminal" evidence="25">
    <location>
        <begin position="389"/>
        <end position="555"/>
    </location>
</feature>
<dbReference type="PROSITE" id="PS51327">
    <property type="entry name" value="DICER_DSRBF"/>
    <property type="match status" value="1"/>
</dbReference>
<evidence type="ECO:0000256" key="12">
    <source>
        <dbReference type="ARBA" id="ARBA00022759"/>
    </source>
</evidence>
<evidence type="ECO:0000259" key="25">
    <source>
        <dbReference type="PROSITE" id="PS51194"/>
    </source>
</evidence>
<feature type="region of interest" description="Disordered" evidence="22">
    <location>
        <begin position="1316"/>
        <end position="1345"/>
    </location>
</feature>
<feature type="compositionally biased region" description="Basic residues" evidence="22">
    <location>
        <begin position="373"/>
        <end position="386"/>
    </location>
</feature>
<dbReference type="InterPro" id="IPR048512">
    <property type="entry name" value="Dicer_platform"/>
</dbReference>
<dbReference type="InterPro" id="IPR003100">
    <property type="entry name" value="PAZ_dom"/>
</dbReference>
<dbReference type="Pfam" id="PF20931">
    <property type="entry name" value="Dicer_platform"/>
    <property type="match status" value="1"/>
</dbReference>
<keyword evidence="19" id="KW-0464">Manganese</keyword>
<dbReference type="Gene3D" id="2.170.260.10">
    <property type="entry name" value="paz domain"/>
    <property type="match status" value="1"/>
</dbReference>
<dbReference type="GO" id="GO:0016441">
    <property type="term" value="P:post-transcriptional gene silencing"/>
    <property type="evidence" value="ECO:0007669"/>
    <property type="project" value="UniProtKB-ARBA"/>
</dbReference>
<dbReference type="InterPro" id="IPR027417">
    <property type="entry name" value="P-loop_NTPase"/>
</dbReference>
<dbReference type="EMBL" id="LJIJ01000117">
    <property type="protein sequence ID" value="ODN02294.1"/>
    <property type="molecule type" value="Genomic_DNA"/>
</dbReference>
<dbReference type="InterPro" id="IPR036389">
    <property type="entry name" value="RNase_III_sf"/>
</dbReference>
<accession>A0A1D2NAK8</accession>
<keyword evidence="28" id="KW-1185">Reference proteome</keyword>
<dbReference type="InterPro" id="IPR036085">
    <property type="entry name" value="PAZ_dom_sf"/>
</dbReference>
<keyword evidence="16" id="KW-0460">Magnesium</keyword>
<keyword evidence="7" id="KW-0597">Phosphoprotein</keyword>
<dbReference type="OMA" id="CGFHKYF"/>
<dbReference type="FunFam" id="2.170.260.10:FF:000002">
    <property type="entry name" value="Putative Endoribonuclease Dicer"/>
    <property type="match status" value="1"/>
</dbReference>
<dbReference type="SMART" id="SM00535">
    <property type="entry name" value="RIBOc"/>
    <property type="match status" value="2"/>
</dbReference>
<dbReference type="GO" id="GO:0005634">
    <property type="term" value="C:nucleus"/>
    <property type="evidence" value="ECO:0007669"/>
    <property type="project" value="TreeGrafter"/>
</dbReference>
<dbReference type="PROSITE" id="PS00517">
    <property type="entry name" value="RNASE_3_1"/>
    <property type="match status" value="1"/>
</dbReference>
<keyword evidence="11" id="KW-0547">Nucleotide-binding</keyword>
<evidence type="ECO:0000259" key="26">
    <source>
        <dbReference type="PROSITE" id="PS51327"/>
    </source>
</evidence>
<evidence type="ECO:0000256" key="4">
    <source>
        <dbReference type="ARBA" id="ARBA00004496"/>
    </source>
</evidence>
<organism evidence="27 28">
    <name type="scientific">Orchesella cincta</name>
    <name type="common">Springtail</name>
    <name type="synonym">Podura cincta</name>
    <dbReference type="NCBI Taxonomy" id="48709"/>
    <lineage>
        <taxon>Eukaryota</taxon>
        <taxon>Metazoa</taxon>
        <taxon>Ecdysozoa</taxon>
        <taxon>Arthropoda</taxon>
        <taxon>Hexapoda</taxon>
        <taxon>Collembola</taxon>
        <taxon>Entomobryomorpha</taxon>
        <taxon>Entomobryoidea</taxon>
        <taxon>Orchesellidae</taxon>
        <taxon>Orchesellinae</taxon>
        <taxon>Orchesella</taxon>
    </lineage>
</organism>
<dbReference type="FunFam" id="1.10.1520.10:FF:000023">
    <property type="entry name" value="Endoribonuclease dcr-1"/>
    <property type="match status" value="1"/>
</dbReference>
<dbReference type="CDD" id="cd15903">
    <property type="entry name" value="Dicer_PBD"/>
    <property type="match status" value="1"/>
</dbReference>
<evidence type="ECO:0000256" key="10">
    <source>
        <dbReference type="ARBA" id="ARBA00022737"/>
    </source>
</evidence>
<keyword evidence="18" id="KW-0943">RNA-mediated gene silencing</keyword>
<comment type="caution">
    <text evidence="27">The sequence shown here is derived from an EMBL/GenBank/DDBJ whole genome shotgun (WGS) entry which is preliminary data.</text>
</comment>